<evidence type="ECO:0000259" key="5">
    <source>
        <dbReference type="PROSITE" id="PS51078"/>
    </source>
</evidence>
<accession>A0A249KS94</accession>
<feature type="domain" description="HTH iclR-type" evidence="4">
    <location>
        <begin position="5"/>
        <end position="67"/>
    </location>
</feature>
<reference evidence="6 7" key="1">
    <citation type="submission" date="2016-07" db="EMBL/GenBank/DDBJ databases">
        <title>High microdiversification within the ubiquitous acI lineage of Actinobacteria.</title>
        <authorList>
            <person name="Neuenschwander S.M."/>
            <person name="Salcher M."/>
            <person name="Ghai R."/>
            <person name="Pernthaler J."/>
        </authorList>
    </citation>
    <scope>NUCLEOTIDE SEQUENCE [LARGE SCALE GENOMIC DNA]</scope>
    <source>
        <strain evidence="6">MMS-IIA-15</strain>
    </source>
</reference>
<feature type="domain" description="IclR-ED" evidence="5">
    <location>
        <begin position="68"/>
        <end position="247"/>
    </location>
</feature>
<keyword evidence="2" id="KW-0238">DNA-binding</keyword>
<dbReference type="SUPFAM" id="SSF55781">
    <property type="entry name" value="GAF domain-like"/>
    <property type="match status" value="1"/>
</dbReference>
<dbReference type="PROSITE" id="PS51078">
    <property type="entry name" value="ICLR_ED"/>
    <property type="match status" value="1"/>
</dbReference>
<dbReference type="KEGG" id="pvn:A7sIIA15_01920"/>
<dbReference type="OrthoDB" id="8479143at2"/>
<sequence>MVQRIQSVERALAMLDILAKSPRPQTIPELAKTMEINRATAWRLINTLLEFELVEKDDESGRFTVGSGAFKLAASTQTNLMSRKARPVLERISALFGASAFLEIAARGELIVLDQIRMDLPEEVDLAGMHIPLNCGSVGKLYLASLSDALLEKYLASPLAALTDYTITDPNELRTEVLQARISGVAYNYKEHTEQWCGISASIRARDGRFIAYLNVTLPTQTTTREQLISLTPELIAAAQEITALIA</sequence>
<keyword evidence="3" id="KW-0804">Transcription</keyword>
<dbReference type="InterPro" id="IPR029016">
    <property type="entry name" value="GAF-like_dom_sf"/>
</dbReference>
<evidence type="ECO:0000313" key="6">
    <source>
        <dbReference type="EMBL" id="ASY19654.1"/>
    </source>
</evidence>
<keyword evidence="1" id="KW-0805">Transcription regulation</keyword>
<name>A0A249KS94_9ACTN</name>
<dbReference type="AlphaFoldDB" id="A0A249KS94"/>
<dbReference type="SUPFAM" id="SSF46785">
    <property type="entry name" value="Winged helix' DNA-binding domain"/>
    <property type="match status" value="1"/>
</dbReference>
<dbReference type="InterPro" id="IPR036388">
    <property type="entry name" value="WH-like_DNA-bd_sf"/>
</dbReference>
<dbReference type="EMBL" id="CP016776">
    <property type="protein sequence ID" value="ASY19654.1"/>
    <property type="molecule type" value="Genomic_DNA"/>
</dbReference>
<dbReference type="PROSITE" id="PS51077">
    <property type="entry name" value="HTH_ICLR"/>
    <property type="match status" value="1"/>
</dbReference>
<proteinExistence type="predicted"/>
<dbReference type="SMART" id="SM00346">
    <property type="entry name" value="HTH_ICLR"/>
    <property type="match status" value="1"/>
</dbReference>
<dbReference type="Gene3D" id="3.30.450.40">
    <property type="match status" value="1"/>
</dbReference>
<keyword evidence="7" id="KW-1185">Reference proteome</keyword>
<dbReference type="GO" id="GO:0045892">
    <property type="term" value="P:negative regulation of DNA-templated transcription"/>
    <property type="evidence" value="ECO:0007669"/>
    <property type="project" value="TreeGrafter"/>
</dbReference>
<dbReference type="Pfam" id="PF01614">
    <property type="entry name" value="IclR_C"/>
    <property type="match status" value="1"/>
</dbReference>
<dbReference type="Pfam" id="PF09339">
    <property type="entry name" value="HTH_IclR"/>
    <property type="match status" value="1"/>
</dbReference>
<dbReference type="RefSeq" id="WP_095685542.1">
    <property type="nucleotide sequence ID" value="NZ_CP016776.1"/>
</dbReference>
<dbReference type="Gene3D" id="1.10.10.10">
    <property type="entry name" value="Winged helix-like DNA-binding domain superfamily/Winged helix DNA-binding domain"/>
    <property type="match status" value="1"/>
</dbReference>
<evidence type="ECO:0000259" key="4">
    <source>
        <dbReference type="PROSITE" id="PS51077"/>
    </source>
</evidence>
<dbReference type="GO" id="GO:0003677">
    <property type="term" value="F:DNA binding"/>
    <property type="evidence" value="ECO:0007669"/>
    <property type="project" value="UniProtKB-KW"/>
</dbReference>
<dbReference type="InterPro" id="IPR005471">
    <property type="entry name" value="Tscrpt_reg_IclR_N"/>
</dbReference>
<evidence type="ECO:0000256" key="1">
    <source>
        <dbReference type="ARBA" id="ARBA00023015"/>
    </source>
</evidence>
<organism evidence="6 7">
    <name type="scientific">Candidatus Planktophila vernalis</name>
    <dbReference type="NCBI Taxonomy" id="1884907"/>
    <lineage>
        <taxon>Bacteria</taxon>
        <taxon>Bacillati</taxon>
        <taxon>Actinomycetota</taxon>
        <taxon>Actinomycetes</taxon>
        <taxon>Candidatus Nanopelagicales</taxon>
        <taxon>Candidatus Nanopelagicaceae</taxon>
        <taxon>Candidatus Planktophila</taxon>
    </lineage>
</organism>
<dbReference type="Proteomes" id="UP000217186">
    <property type="component" value="Chromosome"/>
</dbReference>
<evidence type="ECO:0000313" key="7">
    <source>
        <dbReference type="Proteomes" id="UP000217186"/>
    </source>
</evidence>
<dbReference type="InterPro" id="IPR036390">
    <property type="entry name" value="WH_DNA-bd_sf"/>
</dbReference>
<protein>
    <submittedName>
        <fullName evidence="6">IclR family transcriptional regulator</fullName>
    </submittedName>
</protein>
<dbReference type="PANTHER" id="PTHR30136">
    <property type="entry name" value="HELIX-TURN-HELIX TRANSCRIPTIONAL REGULATOR, ICLR FAMILY"/>
    <property type="match status" value="1"/>
</dbReference>
<evidence type="ECO:0000256" key="3">
    <source>
        <dbReference type="ARBA" id="ARBA00023163"/>
    </source>
</evidence>
<dbReference type="GO" id="GO:0003700">
    <property type="term" value="F:DNA-binding transcription factor activity"/>
    <property type="evidence" value="ECO:0007669"/>
    <property type="project" value="TreeGrafter"/>
</dbReference>
<gene>
    <name evidence="6" type="ORF">A7sIIA15_01920</name>
</gene>
<dbReference type="InterPro" id="IPR050707">
    <property type="entry name" value="HTH_MetabolicPath_Reg"/>
</dbReference>
<dbReference type="InterPro" id="IPR014757">
    <property type="entry name" value="Tscrpt_reg_IclR_C"/>
</dbReference>
<dbReference type="PANTHER" id="PTHR30136:SF24">
    <property type="entry name" value="HTH-TYPE TRANSCRIPTIONAL REPRESSOR ALLR"/>
    <property type="match status" value="1"/>
</dbReference>
<evidence type="ECO:0000256" key="2">
    <source>
        <dbReference type="ARBA" id="ARBA00023125"/>
    </source>
</evidence>